<reference evidence="1 3" key="1">
    <citation type="journal article" date="2012" name="Nature">
        <title>Algal genomes reveal evolutionary mosaicism and the fate of nucleomorphs.</title>
        <authorList>
            <consortium name="DOE Joint Genome Institute"/>
            <person name="Curtis B.A."/>
            <person name="Tanifuji G."/>
            <person name="Burki F."/>
            <person name="Gruber A."/>
            <person name="Irimia M."/>
            <person name="Maruyama S."/>
            <person name="Arias M.C."/>
            <person name="Ball S.G."/>
            <person name="Gile G.H."/>
            <person name="Hirakawa Y."/>
            <person name="Hopkins J.F."/>
            <person name="Kuo A."/>
            <person name="Rensing S.A."/>
            <person name="Schmutz J."/>
            <person name="Symeonidi A."/>
            <person name="Elias M."/>
            <person name="Eveleigh R.J."/>
            <person name="Herman E.K."/>
            <person name="Klute M.J."/>
            <person name="Nakayama T."/>
            <person name="Obornik M."/>
            <person name="Reyes-Prieto A."/>
            <person name="Armbrust E.V."/>
            <person name="Aves S.J."/>
            <person name="Beiko R.G."/>
            <person name="Coutinho P."/>
            <person name="Dacks J.B."/>
            <person name="Durnford D.G."/>
            <person name="Fast N.M."/>
            <person name="Green B.R."/>
            <person name="Grisdale C.J."/>
            <person name="Hempel F."/>
            <person name="Henrissat B."/>
            <person name="Hoppner M.P."/>
            <person name="Ishida K."/>
            <person name="Kim E."/>
            <person name="Koreny L."/>
            <person name="Kroth P.G."/>
            <person name="Liu Y."/>
            <person name="Malik S.B."/>
            <person name="Maier U.G."/>
            <person name="McRose D."/>
            <person name="Mock T."/>
            <person name="Neilson J.A."/>
            <person name="Onodera N.T."/>
            <person name="Poole A.M."/>
            <person name="Pritham E.J."/>
            <person name="Richards T.A."/>
            <person name="Rocap G."/>
            <person name="Roy S.W."/>
            <person name="Sarai C."/>
            <person name="Schaack S."/>
            <person name="Shirato S."/>
            <person name="Slamovits C.H."/>
            <person name="Spencer D.F."/>
            <person name="Suzuki S."/>
            <person name="Worden A.Z."/>
            <person name="Zauner S."/>
            <person name="Barry K."/>
            <person name="Bell C."/>
            <person name="Bharti A.K."/>
            <person name="Crow J.A."/>
            <person name="Grimwood J."/>
            <person name="Kramer R."/>
            <person name="Lindquist E."/>
            <person name="Lucas S."/>
            <person name="Salamov A."/>
            <person name="McFadden G.I."/>
            <person name="Lane C.E."/>
            <person name="Keeling P.J."/>
            <person name="Gray M.W."/>
            <person name="Grigoriev I.V."/>
            <person name="Archibald J.M."/>
        </authorList>
    </citation>
    <scope>NUCLEOTIDE SEQUENCE</scope>
    <source>
        <strain evidence="1 3">CCMP2712</strain>
    </source>
</reference>
<dbReference type="KEGG" id="gtt:GUITHDRAFT_117137"/>
<evidence type="ECO:0000313" key="3">
    <source>
        <dbReference type="Proteomes" id="UP000011087"/>
    </source>
</evidence>
<dbReference type="InterPro" id="IPR029044">
    <property type="entry name" value="Nucleotide-diphossugar_trans"/>
</dbReference>
<evidence type="ECO:0000313" key="1">
    <source>
        <dbReference type="EMBL" id="EKX36708.1"/>
    </source>
</evidence>
<gene>
    <name evidence="1" type="ORF">GUITHDRAFT_117137</name>
</gene>
<name>L1IKD5_GUITC</name>
<organism evidence="1">
    <name type="scientific">Guillardia theta (strain CCMP2712)</name>
    <name type="common">Cryptophyte</name>
    <dbReference type="NCBI Taxonomy" id="905079"/>
    <lineage>
        <taxon>Eukaryota</taxon>
        <taxon>Cryptophyceae</taxon>
        <taxon>Pyrenomonadales</taxon>
        <taxon>Geminigeraceae</taxon>
        <taxon>Guillardia</taxon>
    </lineage>
</organism>
<proteinExistence type="predicted"/>
<dbReference type="SUPFAM" id="SSF53448">
    <property type="entry name" value="Nucleotide-diphospho-sugar transferases"/>
    <property type="match status" value="1"/>
</dbReference>
<accession>L1IKD5</accession>
<dbReference type="STRING" id="905079.L1IKD5"/>
<dbReference type="EnsemblProtists" id="EKX36708">
    <property type="protein sequence ID" value="EKX36708"/>
    <property type="gene ID" value="GUITHDRAFT_117137"/>
</dbReference>
<dbReference type="PaxDb" id="55529-EKX36708"/>
<dbReference type="InterPro" id="IPR050587">
    <property type="entry name" value="GNT1/Glycosyltrans_8"/>
</dbReference>
<dbReference type="EMBL" id="JH993069">
    <property type="protein sequence ID" value="EKX36708.1"/>
    <property type="molecule type" value="Genomic_DNA"/>
</dbReference>
<sequence>MPFKHVHLALVASVMAIAAYLTSFQTEILYASRYHIPKQCHGVGRKQGSGRYAVLTLLSSPKQVDQAVVLGKSITLYSRVECRVDRIALLIEPEPSTVHKLQNAKWSIRPFAKDIEAMQTNRTRQSSCLPMLTKLQLLNMTEYDAVLFLDSNTVVLGNIMVLFTYHAPMMRRLSAHVGWVREQRLTLHYNPGVLLVIPDGFIFERSVKALASQQGCNEGGVLNSLWRDETFELDQIYNAMTAMAVQNVSFFDTIRNDVRVFHSTFFKPTYLFFMVRCYWHGTYDLCRAWAEIERMQTTKLPPSP</sequence>
<dbReference type="RefSeq" id="XP_005823688.1">
    <property type="nucleotide sequence ID" value="XM_005823631.1"/>
</dbReference>
<dbReference type="OrthoDB" id="2014201at2759"/>
<dbReference type="AlphaFoldDB" id="L1IKD5"/>
<dbReference type="GeneID" id="17293443"/>
<dbReference type="Proteomes" id="UP000011087">
    <property type="component" value="Unassembled WGS sequence"/>
</dbReference>
<dbReference type="PANTHER" id="PTHR11183">
    <property type="entry name" value="GLYCOGENIN SUBFAMILY MEMBER"/>
    <property type="match status" value="1"/>
</dbReference>
<dbReference type="HOGENOM" id="CLU_889787_0_0_1"/>
<evidence type="ECO:0000313" key="2">
    <source>
        <dbReference type="EnsemblProtists" id="EKX36708"/>
    </source>
</evidence>
<evidence type="ECO:0008006" key="4">
    <source>
        <dbReference type="Google" id="ProtNLM"/>
    </source>
</evidence>
<reference evidence="2" key="3">
    <citation type="submission" date="2015-06" db="UniProtKB">
        <authorList>
            <consortium name="EnsemblProtists"/>
        </authorList>
    </citation>
    <scope>IDENTIFICATION</scope>
</reference>
<protein>
    <recommendedName>
        <fullName evidence="4">Hexosyltransferase</fullName>
    </recommendedName>
</protein>
<reference evidence="3" key="2">
    <citation type="submission" date="2012-11" db="EMBL/GenBank/DDBJ databases">
        <authorList>
            <person name="Kuo A."/>
            <person name="Curtis B.A."/>
            <person name="Tanifuji G."/>
            <person name="Burki F."/>
            <person name="Gruber A."/>
            <person name="Irimia M."/>
            <person name="Maruyama S."/>
            <person name="Arias M.C."/>
            <person name="Ball S.G."/>
            <person name="Gile G.H."/>
            <person name="Hirakawa Y."/>
            <person name="Hopkins J.F."/>
            <person name="Rensing S.A."/>
            <person name="Schmutz J."/>
            <person name="Symeonidi A."/>
            <person name="Elias M."/>
            <person name="Eveleigh R.J."/>
            <person name="Herman E.K."/>
            <person name="Klute M.J."/>
            <person name="Nakayama T."/>
            <person name="Obornik M."/>
            <person name="Reyes-Prieto A."/>
            <person name="Armbrust E.V."/>
            <person name="Aves S.J."/>
            <person name="Beiko R.G."/>
            <person name="Coutinho P."/>
            <person name="Dacks J.B."/>
            <person name="Durnford D.G."/>
            <person name="Fast N.M."/>
            <person name="Green B.R."/>
            <person name="Grisdale C."/>
            <person name="Hempe F."/>
            <person name="Henrissat B."/>
            <person name="Hoppner M.P."/>
            <person name="Ishida K.-I."/>
            <person name="Kim E."/>
            <person name="Koreny L."/>
            <person name="Kroth P.G."/>
            <person name="Liu Y."/>
            <person name="Malik S.-B."/>
            <person name="Maier U.G."/>
            <person name="McRose D."/>
            <person name="Mock T."/>
            <person name="Neilson J.A."/>
            <person name="Onodera N.T."/>
            <person name="Poole A.M."/>
            <person name="Pritham E.J."/>
            <person name="Richards T.A."/>
            <person name="Rocap G."/>
            <person name="Roy S.W."/>
            <person name="Sarai C."/>
            <person name="Schaack S."/>
            <person name="Shirato S."/>
            <person name="Slamovits C.H."/>
            <person name="Spencer D.F."/>
            <person name="Suzuki S."/>
            <person name="Worden A.Z."/>
            <person name="Zauner S."/>
            <person name="Barry K."/>
            <person name="Bell C."/>
            <person name="Bharti A.K."/>
            <person name="Crow J.A."/>
            <person name="Grimwood J."/>
            <person name="Kramer R."/>
            <person name="Lindquist E."/>
            <person name="Lucas S."/>
            <person name="Salamov A."/>
            <person name="McFadden G.I."/>
            <person name="Lane C.E."/>
            <person name="Keeling P.J."/>
            <person name="Gray M.W."/>
            <person name="Grigoriev I.V."/>
            <person name="Archibald J.M."/>
        </authorList>
    </citation>
    <scope>NUCLEOTIDE SEQUENCE</scope>
    <source>
        <strain evidence="3">CCMP2712</strain>
    </source>
</reference>
<keyword evidence="3" id="KW-1185">Reference proteome</keyword>
<dbReference type="Gene3D" id="3.90.550.10">
    <property type="entry name" value="Spore Coat Polysaccharide Biosynthesis Protein SpsA, Chain A"/>
    <property type="match status" value="1"/>
</dbReference>